<proteinExistence type="predicted"/>
<dbReference type="InterPro" id="IPR051328">
    <property type="entry name" value="T7SS_ABC-Transporter"/>
</dbReference>
<feature type="transmembrane region" description="Helical" evidence="5">
    <location>
        <begin position="154"/>
        <end position="176"/>
    </location>
</feature>
<keyword evidence="2 5" id="KW-0812">Transmembrane</keyword>
<evidence type="ECO:0008006" key="8">
    <source>
        <dbReference type="Google" id="ProtNLM"/>
    </source>
</evidence>
<evidence type="ECO:0000256" key="2">
    <source>
        <dbReference type="ARBA" id="ARBA00022692"/>
    </source>
</evidence>
<evidence type="ECO:0000256" key="3">
    <source>
        <dbReference type="ARBA" id="ARBA00022989"/>
    </source>
</evidence>
<protein>
    <recommendedName>
        <fullName evidence="8">ABC transporter permease</fullName>
    </recommendedName>
</protein>
<evidence type="ECO:0000256" key="4">
    <source>
        <dbReference type="ARBA" id="ARBA00023136"/>
    </source>
</evidence>
<keyword evidence="3 5" id="KW-1133">Transmembrane helix</keyword>
<dbReference type="RefSeq" id="WP_028106549.1">
    <property type="nucleotide sequence ID" value="NZ_LVVL01000001.1"/>
</dbReference>
<evidence type="ECO:0000313" key="7">
    <source>
        <dbReference type="Proteomes" id="UP000078447"/>
    </source>
</evidence>
<feature type="transmembrane region" description="Helical" evidence="5">
    <location>
        <begin position="222"/>
        <end position="240"/>
    </location>
</feature>
<reference evidence="6 7" key="1">
    <citation type="submission" date="2016-03" db="EMBL/GenBank/DDBJ databases">
        <authorList>
            <person name="Cho S.-Y."/>
            <person name="Lim S."/>
            <person name="Kim H."/>
            <person name="Soh E.H."/>
            <person name="Moon J.S."/>
        </authorList>
    </citation>
    <scope>NUCLEOTIDE SEQUENCE [LARGE SCALE GENOMIC DNA]</scope>
    <source>
        <strain evidence="6 7">KCTC 3810</strain>
    </source>
</reference>
<evidence type="ECO:0000313" key="6">
    <source>
        <dbReference type="EMBL" id="OAN15753.1"/>
    </source>
</evidence>
<feature type="transmembrane region" description="Helical" evidence="5">
    <location>
        <begin position="247"/>
        <end position="271"/>
    </location>
</feature>
<feature type="transmembrane region" description="Helical" evidence="5">
    <location>
        <begin position="15"/>
        <end position="35"/>
    </location>
</feature>
<name>A0ABX2VBY1_9BACL</name>
<comment type="caution">
    <text evidence="6">The sequence shown here is derived from an EMBL/GenBank/DDBJ whole genome shotgun (WGS) entry which is preliminary data.</text>
</comment>
<dbReference type="EMBL" id="LVVL01000001">
    <property type="protein sequence ID" value="OAN15753.1"/>
    <property type="molecule type" value="Genomic_DNA"/>
</dbReference>
<feature type="transmembrane region" description="Helical" evidence="5">
    <location>
        <begin position="196"/>
        <end position="216"/>
    </location>
</feature>
<dbReference type="PANTHER" id="PTHR43077:SF5">
    <property type="entry name" value="PHAGE INFECTION PROTEIN"/>
    <property type="match status" value="1"/>
</dbReference>
<feature type="transmembrane region" description="Helical" evidence="5">
    <location>
        <begin position="309"/>
        <end position="330"/>
    </location>
</feature>
<comment type="subcellular location">
    <subcellularLocation>
        <location evidence="1">Membrane</location>
        <topology evidence="1">Multi-pass membrane protein</topology>
    </subcellularLocation>
</comment>
<keyword evidence="4 5" id="KW-0472">Membrane</keyword>
<dbReference type="Proteomes" id="UP000078447">
    <property type="component" value="Unassembled WGS sequence"/>
</dbReference>
<evidence type="ECO:0000256" key="5">
    <source>
        <dbReference type="SAM" id="Phobius"/>
    </source>
</evidence>
<dbReference type="PANTHER" id="PTHR43077">
    <property type="entry name" value="TRANSPORT PERMEASE YVFS-RELATED"/>
    <property type="match status" value="1"/>
</dbReference>
<gene>
    <name evidence="6" type="ORF">A3783_07420</name>
</gene>
<accession>A0ABX2VBY1</accession>
<keyword evidence="7" id="KW-1185">Reference proteome</keyword>
<sequence>MKSFKDVFSVTQTKVGLMFALIVPILFLVVWMTGYQGATDRLDQLRVAVVKSDSTVGLYQNLQKESPFTVQSVRSEAEGLKQLDAGEVEMVLVASLTDTDQPKLTFHVNQANAEFANGILKQATTEITQALNGTPAVVSDVIVEHEVSDFSTSMLPILLGFVIYIAVMTMGIQFNLVTQILQKRHAKWSLFWSKQLLHGLVLLVVPLVMVSLAFAFSEIQASFLKVWAFQVLLTATCIGVTQMNFTIFGPIAPLVNVALIPFQLMTAGNIVPPSMLAPFYQTIGHYLPVPNAVAGLTRLIYFDGNISSFVLRLTVILLVTVAVTLILTAVRREQAHIVEMKRAS</sequence>
<organism evidence="6 7">
    <name type="scientific">Exiguobacterium undae</name>
    <dbReference type="NCBI Taxonomy" id="169177"/>
    <lineage>
        <taxon>Bacteria</taxon>
        <taxon>Bacillati</taxon>
        <taxon>Bacillota</taxon>
        <taxon>Bacilli</taxon>
        <taxon>Bacillales</taxon>
        <taxon>Bacillales Family XII. Incertae Sedis</taxon>
        <taxon>Exiguobacterium</taxon>
    </lineage>
</organism>
<evidence type="ECO:0000256" key="1">
    <source>
        <dbReference type="ARBA" id="ARBA00004141"/>
    </source>
</evidence>